<sequence length="809" mass="89216">MELQIKVAQAVHLLNHDTQSCNRVAANQWLVQFQQSDAAWEVATSILTSDHHQQFASHYEVEFFAAQILKRKIQNEGCYLQSGAKDALLNSLLVAAKRFSSGPPQLLTQICLALSTLLLHAIERGKPIEKLFYSLQNLQSADNGNIAVLEMLTVLPEVVEDHISNCCKSLKHRYEYEQELLLHTPAVIEFLLQQSERMKDAGGQLPDTNRKILRCLLSWVRAGCFSEIPTTSLPSHPLLNFVFNALQVSSSFDLAIEVLVEFISRHESGMGSQFDTLEVIWKIYTVAVYCLQQDHLDGLPQALLCRIGFLKEVLLLPALSTGDEKVISGIASLMSEIGQAAPSLIVKASPEALVLVDALLSCVAFPGDDWEVADLTLQFWYRLFPLLLFLPTHVRSTLAGCILGLDISDGDRMSIRELFFPVYSALLDTLILRAQVDNSTLNDKGATLDLPDGLVQFRTNLVELLVDICQLLGSVVYIKQIFPGGRMSPDAHISWKEAEAKMFSLNVVAEVILREGPSFGFSDINTLITILSNSTEEPQGFMLLVYRTLADVVSSYSKWISANQTNARSLLLFLATGISKSFCSNACSCALRKLCEESIALMHDPSNLEILVWIGEKSEEKHFSPEDEEEVVGAITLVVGSVPNKELKNSLLVRLLSPSYEAIGKLIDDSLKHSIRQDPATYTQLINSARRGLYRMGTVFNHLATHISSGLALDDSILVLLGVFWPMLEKLFQSEAIEHASLSSAACRALSQAINSSGTSTLSYMLSAQNSTCSLQANLIVVVKRCQESEVLIPLIDIGGVLDYPSGTV</sequence>
<dbReference type="Proteomes" id="UP001060085">
    <property type="component" value="Linkage Group LG08"/>
</dbReference>
<proteinExistence type="predicted"/>
<accession>A0ACB9ZTI4</accession>
<name>A0ACB9ZTI4_CATRO</name>
<evidence type="ECO:0000313" key="2">
    <source>
        <dbReference type="Proteomes" id="UP001060085"/>
    </source>
</evidence>
<keyword evidence="2" id="KW-1185">Reference proteome</keyword>
<comment type="caution">
    <text evidence="1">The sequence shown here is derived from an EMBL/GenBank/DDBJ whole genome shotgun (WGS) entry which is preliminary data.</text>
</comment>
<protein>
    <submittedName>
        <fullName evidence="1">Uncharacterized protein</fullName>
    </submittedName>
</protein>
<organism evidence="1 2">
    <name type="scientific">Catharanthus roseus</name>
    <name type="common">Madagascar periwinkle</name>
    <name type="synonym">Vinca rosea</name>
    <dbReference type="NCBI Taxonomy" id="4058"/>
    <lineage>
        <taxon>Eukaryota</taxon>
        <taxon>Viridiplantae</taxon>
        <taxon>Streptophyta</taxon>
        <taxon>Embryophyta</taxon>
        <taxon>Tracheophyta</taxon>
        <taxon>Spermatophyta</taxon>
        <taxon>Magnoliopsida</taxon>
        <taxon>eudicotyledons</taxon>
        <taxon>Gunneridae</taxon>
        <taxon>Pentapetalae</taxon>
        <taxon>asterids</taxon>
        <taxon>lamiids</taxon>
        <taxon>Gentianales</taxon>
        <taxon>Apocynaceae</taxon>
        <taxon>Rauvolfioideae</taxon>
        <taxon>Vinceae</taxon>
        <taxon>Catharanthinae</taxon>
        <taxon>Catharanthus</taxon>
    </lineage>
</organism>
<dbReference type="EMBL" id="CM044708">
    <property type="protein sequence ID" value="KAI5651034.1"/>
    <property type="molecule type" value="Genomic_DNA"/>
</dbReference>
<evidence type="ECO:0000313" key="1">
    <source>
        <dbReference type="EMBL" id="KAI5651034.1"/>
    </source>
</evidence>
<reference evidence="2" key="1">
    <citation type="journal article" date="2023" name="Nat. Plants">
        <title>Single-cell RNA sequencing provides a high-resolution roadmap for understanding the multicellular compartmentation of specialized metabolism.</title>
        <authorList>
            <person name="Sun S."/>
            <person name="Shen X."/>
            <person name="Li Y."/>
            <person name="Li Y."/>
            <person name="Wang S."/>
            <person name="Li R."/>
            <person name="Zhang H."/>
            <person name="Shen G."/>
            <person name="Guo B."/>
            <person name="Wei J."/>
            <person name="Xu J."/>
            <person name="St-Pierre B."/>
            <person name="Chen S."/>
            <person name="Sun C."/>
        </authorList>
    </citation>
    <scope>NUCLEOTIDE SEQUENCE [LARGE SCALE GENOMIC DNA]</scope>
</reference>
<gene>
    <name evidence="1" type="ORF">M9H77_37039</name>
</gene>